<proteinExistence type="predicted"/>
<name>A0ABS1D7Y8_9PROT</name>
<dbReference type="Proteomes" id="UP000697995">
    <property type="component" value="Unassembled WGS sequence"/>
</dbReference>
<keyword evidence="2" id="KW-1185">Reference proteome</keyword>
<accession>A0ABS1D7Y8</accession>
<evidence type="ECO:0000313" key="1">
    <source>
        <dbReference type="EMBL" id="MBK1662605.1"/>
    </source>
</evidence>
<evidence type="ECO:0000313" key="2">
    <source>
        <dbReference type="Proteomes" id="UP000697995"/>
    </source>
</evidence>
<sequence>MERGAHFSTRNSVAVLGPEQVIERRGTTINSICFSAAQDDPNHSRAARSWARLLSVRPSVALTAAIRRSSIAAAQREI</sequence>
<organism evidence="1 2">
    <name type="scientific">Paracraurococcus ruber</name>
    <dbReference type="NCBI Taxonomy" id="77675"/>
    <lineage>
        <taxon>Bacteria</taxon>
        <taxon>Pseudomonadati</taxon>
        <taxon>Pseudomonadota</taxon>
        <taxon>Alphaproteobacteria</taxon>
        <taxon>Acetobacterales</taxon>
        <taxon>Roseomonadaceae</taxon>
        <taxon>Paracraurococcus</taxon>
    </lineage>
</organism>
<comment type="caution">
    <text evidence="1">The sequence shown here is derived from an EMBL/GenBank/DDBJ whole genome shotgun (WGS) entry which is preliminary data.</text>
</comment>
<dbReference type="EMBL" id="NRSG01000633">
    <property type="protein sequence ID" value="MBK1662605.1"/>
    <property type="molecule type" value="Genomic_DNA"/>
</dbReference>
<gene>
    <name evidence="1" type="ORF">CKO45_30990</name>
</gene>
<protein>
    <submittedName>
        <fullName evidence="1">Uncharacterized protein</fullName>
    </submittedName>
</protein>
<reference evidence="1 2" key="1">
    <citation type="journal article" date="2020" name="Microorganisms">
        <title>Osmotic Adaptation and Compatible Solute Biosynthesis of Phototrophic Bacteria as Revealed from Genome Analyses.</title>
        <authorList>
            <person name="Imhoff J.F."/>
            <person name="Rahn T."/>
            <person name="Kunzel S."/>
            <person name="Keller A."/>
            <person name="Neulinger S.C."/>
        </authorList>
    </citation>
    <scope>NUCLEOTIDE SEQUENCE [LARGE SCALE GENOMIC DNA]</scope>
    <source>
        <strain evidence="1 2">DSM 15382</strain>
    </source>
</reference>